<sequence>MPSDLPRHHKPIKFAPAKIQNRVGGEDPAVLSQAAHESAQAILGRGRANTDPAVTARLVEFTDHYGLEAIAEMWSHSAGVSLPGSLWRMYALRDTIRKNPERISYFYGLGMESDQVSRIVAGVADPPTESEIIATVNAILTGAYTGEFDIALERFAAFCRVVALGQDAVAHSVQFGQLETSVQHPKNEPSAEVRREGARRAHELRAGAQRLTTIAQELEASAEKWREGTLD</sequence>
<dbReference type="RefSeq" id="WP_168615625.1">
    <property type="nucleotide sequence ID" value="NZ_BAAAOX010000044.1"/>
</dbReference>
<name>A0A7H2BED0_9MICC</name>
<reference evidence="1 2" key="1">
    <citation type="submission" date="2020-09" db="EMBL/GenBank/DDBJ databases">
        <title>Investigation of environmental microbes.</title>
        <authorList>
            <person name="Ou Y."/>
            <person name="Kang Q."/>
        </authorList>
    </citation>
    <scope>NUCLEOTIDE SEQUENCE [LARGE SCALE GENOMIC DNA]</scope>
    <source>
        <strain evidence="1 2">KJZ-14</strain>
    </source>
</reference>
<proteinExistence type="predicted"/>
<dbReference type="GeneID" id="96622925"/>
<accession>A0A7H2BED0</accession>
<dbReference type="KEGG" id="rter:IDM49_01640"/>
<organism evidence="1 2">
    <name type="scientific">Rothia terrae</name>
    <dbReference type="NCBI Taxonomy" id="396015"/>
    <lineage>
        <taxon>Bacteria</taxon>
        <taxon>Bacillati</taxon>
        <taxon>Actinomycetota</taxon>
        <taxon>Actinomycetes</taxon>
        <taxon>Micrococcales</taxon>
        <taxon>Micrococcaceae</taxon>
        <taxon>Rothia</taxon>
    </lineage>
</organism>
<dbReference type="Proteomes" id="UP000516404">
    <property type="component" value="Chromosome"/>
</dbReference>
<gene>
    <name evidence="1" type="ORF">IDM49_01640</name>
</gene>
<evidence type="ECO:0000313" key="2">
    <source>
        <dbReference type="Proteomes" id="UP000516404"/>
    </source>
</evidence>
<dbReference type="AlphaFoldDB" id="A0A7H2BED0"/>
<protein>
    <recommendedName>
        <fullName evidence="3">Histone acetyltransferase</fullName>
    </recommendedName>
</protein>
<evidence type="ECO:0008006" key="3">
    <source>
        <dbReference type="Google" id="ProtNLM"/>
    </source>
</evidence>
<evidence type="ECO:0000313" key="1">
    <source>
        <dbReference type="EMBL" id="QNV38026.1"/>
    </source>
</evidence>
<dbReference type="EMBL" id="CP061539">
    <property type="protein sequence ID" value="QNV38026.1"/>
    <property type="molecule type" value="Genomic_DNA"/>
</dbReference>
<keyword evidence="2" id="KW-1185">Reference proteome</keyword>